<comment type="similarity">
    <text evidence="3 8">Belongs to the TRAPP small subunits family. BET3 subfamily.</text>
</comment>
<comment type="subunit">
    <text evidence="8">Homodimer.</text>
</comment>
<proteinExistence type="inferred from homology"/>
<dbReference type="EMBL" id="HBEZ01005798">
    <property type="protein sequence ID" value="CAD8625601.1"/>
    <property type="molecule type" value="Transcribed_RNA"/>
</dbReference>
<evidence type="ECO:0000256" key="2">
    <source>
        <dbReference type="ARBA" id="ARBA00004240"/>
    </source>
</evidence>
<dbReference type="GO" id="GO:0016236">
    <property type="term" value="P:macroautophagy"/>
    <property type="evidence" value="ECO:0007669"/>
    <property type="project" value="UniProtKB-ARBA"/>
</dbReference>
<dbReference type="AlphaFoldDB" id="A0A7S0Q9U7"/>
<evidence type="ECO:0000256" key="1">
    <source>
        <dbReference type="ARBA" id="ARBA00004222"/>
    </source>
</evidence>
<comment type="subcellular location">
    <subcellularLocation>
        <location evidence="2">Endoplasmic reticulum</location>
    </subcellularLocation>
    <subcellularLocation>
        <location evidence="1 8">Golgi apparatus</location>
        <location evidence="1 8">cis-Golgi network</location>
    </subcellularLocation>
</comment>
<dbReference type="PIRSF" id="PIRSF018293">
    <property type="entry name" value="TRAPP_I_complex_Bet3"/>
    <property type="match status" value="1"/>
</dbReference>
<dbReference type="Pfam" id="PF04051">
    <property type="entry name" value="TRAPP"/>
    <property type="match status" value="1"/>
</dbReference>
<organism evidence="9">
    <name type="scientific">Cryptomonas curvata</name>
    <dbReference type="NCBI Taxonomy" id="233186"/>
    <lineage>
        <taxon>Eukaryota</taxon>
        <taxon>Cryptophyceae</taxon>
        <taxon>Cryptomonadales</taxon>
        <taxon>Cryptomonadaceae</taxon>
        <taxon>Cryptomonas</taxon>
    </lineage>
</organism>
<dbReference type="InterPro" id="IPR016721">
    <property type="entry name" value="Bet3"/>
</dbReference>
<evidence type="ECO:0000256" key="7">
    <source>
        <dbReference type="ARBA" id="ARBA00023034"/>
    </source>
</evidence>
<keyword evidence="5" id="KW-0256">Endoplasmic reticulum</keyword>
<dbReference type="PANTHER" id="PTHR13048">
    <property type="entry name" value="TRAFFICKING PROTEIN PARTICLE COMPLEX SUBUNIT 3"/>
    <property type="match status" value="1"/>
</dbReference>
<keyword evidence="6 8" id="KW-0931">ER-Golgi transport</keyword>
<reference evidence="9" key="1">
    <citation type="submission" date="2021-01" db="EMBL/GenBank/DDBJ databases">
        <authorList>
            <person name="Corre E."/>
            <person name="Pelletier E."/>
            <person name="Niang G."/>
            <person name="Scheremetjew M."/>
            <person name="Finn R."/>
            <person name="Kale V."/>
            <person name="Holt S."/>
            <person name="Cochrane G."/>
            <person name="Meng A."/>
            <person name="Brown T."/>
            <person name="Cohen L."/>
        </authorList>
    </citation>
    <scope>NUCLEOTIDE SEQUENCE</scope>
    <source>
        <strain evidence="9">CCAP979/52</strain>
    </source>
</reference>
<dbReference type="InterPro" id="IPR024096">
    <property type="entry name" value="NO_sig/Golgi_transp_ligand-bd"/>
</dbReference>
<dbReference type="GO" id="GO:0005783">
    <property type="term" value="C:endoplasmic reticulum"/>
    <property type="evidence" value="ECO:0007669"/>
    <property type="project" value="UniProtKB-SubCell"/>
</dbReference>
<dbReference type="GO" id="GO:0005794">
    <property type="term" value="C:Golgi apparatus"/>
    <property type="evidence" value="ECO:0007669"/>
    <property type="project" value="UniProtKB-SubCell"/>
</dbReference>
<comment type="function">
    <text evidence="8">May play a role in vesicular transport from endoplasmic reticulum to Golgi.</text>
</comment>
<keyword evidence="7 8" id="KW-0333">Golgi apparatus</keyword>
<dbReference type="GO" id="GO:0048193">
    <property type="term" value="P:Golgi vesicle transport"/>
    <property type="evidence" value="ECO:0007669"/>
    <property type="project" value="InterPro"/>
</dbReference>
<sequence>MTMAAVPGSAGGKNLARVGEQAFQKMDKINAEVFTLTYGSMVQTLLKDYEDMNEVNTQLEKMGNGIGQRLVDELLAKSGLGSCADFKETAEVIAKVGFKMFLGSAATVSKWNGEDTAFSLLIDENPLVDFVELPEHLRALKYCNVLCGVIRGALEMVNLKVECDYVRCTLWGDETTEIRVRLIEKIEDQYPFDDD</sequence>
<protein>
    <recommendedName>
        <fullName evidence="8">Trafficking protein particle complex subunit</fullName>
    </recommendedName>
</protein>
<gene>
    <name evidence="9" type="ORF">CCUR1050_LOCUS3278</name>
</gene>
<name>A0A7S0Q9U7_9CRYP</name>
<keyword evidence="4 8" id="KW-0813">Transport</keyword>
<dbReference type="Gene3D" id="3.30.1380.20">
    <property type="entry name" value="Trafficking protein particle complex subunit 3"/>
    <property type="match status" value="1"/>
</dbReference>
<dbReference type="FunFam" id="3.30.1380.20:FF:000001">
    <property type="entry name" value="Trafficking protein particle complex subunit BET3"/>
    <property type="match status" value="1"/>
</dbReference>
<evidence type="ECO:0000313" key="9">
    <source>
        <dbReference type="EMBL" id="CAD8625601.1"/>
    </source>
</evidence>
<evidence type="ECO:0000256" key="6">
    <source>
        <dbReference type="ARBA" id="ARBA00022892"/>
    </source>
</evidence>
<dbReference type="CDD" id="cd14942">
    <property type="entry name" value="TRAPPC3_bet3"/>
    <property type="match status" value="1"/>
</dbReference>
<dbReference type="SUPFAM" id="SSF111126">
    <property type="entry name" value="Ligand-binding domain in the NO signalling and Golgi transport"/>
    <property type="match status" value="1"/>
</dbReference>
<evidence type="ECO:0000256" key="4">
    <source>
        <dbReference type="ARBA" id="ARBA00022448"/>
    </source>
</evidence>
<evidence type="ECO:0000256" key="5">
    <source>
        <dbReference type="ARBA" id="ARBA00022824"/>
    </source>
</evidence>
<accession>A0A7S0Q9U7</accession>
<evidence type="ECO:0000256" key="3">
    <source>
        <dbReference type="ARBA" id="ARBA00006218"/>
    </source>
</evidence>
<dbReference type="InterPro" id="IPR007194">
    <property type="entry name" value="TRAPP_component"/>
</dbReference>
<dbReference type="GO" id="GO:0030008">
    <property type="term" value="C:TRAPP complex"/>
    <property type="evidence" value="ECO:0007669"/>
    <property type="project" value="InterPro"/>
</dbReference>
<evidence type="ECO:0000256" key="8">
    <source>
        <dbReference type="PIRNR" id="PIRNR018293"/>
    </source>
</evidence>